<name>A0ABN8SKV4_9CNID</name>
<evidence type="ECO:0000256" key="2">
    <source>
        <dbReference type="ARBA" id="ARBA00022840"/>
    </source>
</evidence>
<dbReference type="Gene3D" id="3.80.10.10">
    <property type="entry name" value="Ribonuclease Inhibitor"/>
    <property type="match status" value="5"/>
</dbReference>
<keyword evidence="1" id="KW-0547">Nucleotide-binding</keyword>
<evidence type="ECO:0000313" key="5">
    <source>
        <dbReference type="EMBL" id="CAH3191559.1"/>
    </source>
</evidence>
<dbReference type="InterPro" id="IPR007111">
    <property type="entry name" value="NACHT_NTPase"/>
</dbReference>
<evidence type="ECO:0000313" key="6">
    <source>
        <dbReference type="Proteomes" id="UP001159427"/>
    </source>
</evidence>
<dbReference type="InterPro" id="IPR027897">
    <property type="entry name" value="DUF4559"/>
</dbReference>
<dbReference type="PANTHER" id="PTHR46844:SF1">
    <property type="entry name" value="SLR5058 PROTEIN"/>
    <property type="match status" value="1"/>
</dbReference>
<dbReference type="InterPro" id="IPR001611">
    <property type="entry name" value="Leu-rich_rpt"/>
</dbReference>
<feature type="domain" description="NACHT" evidence="4">
    <location>
        <begin position="463"/>
        <end position="587"/>
    </location>
</feature>
<protein>
    <recommendedName>
        <fullName evidence="4">NACHT domain-containing protein</fullName>
    </recommendedName>
</protein>
<dbReference type="SUPFAM" id="SSF52047">
    <property type="entry name" value="RNI-like"/>
    <property type="match status" value="1"/>
</dbReference>
<sequence length="1366" mass="153738">SPFHNYIVVHTVGFTIYFPYLSFRCTHLGASDNQKRWLVVGIALNKILVPQIRPFVEQEVDKEYNNLKTSHNIHTQSTSGRLQRWPARKFLKYENINGNSLHPKLPGGKYNISLFDCRVLSHIDFAKLYVENFMAKFNAFDDHCDASAVLTLLGGVAVFSAVVGAAAGDVKSVRNDWAHCVFSKWDPVKFQQSFVEMEHLVRVLALPAADEAKLLAELKDWETKGTLLCMNSPMDPALLQLVQQEVKFLQDNVSNLSEEFDQEKVRVQQELQNVAVILEEMKQMVERLKTFQEDADQRFGNLETRTGQVEDRVHSLEEDTAQRFGNLETRTGQVEDQVHSLEVLKIENALPSRRFSFLLFVPFAAKFHDLTTRECAESNASLQDPLMTSDVIPEKLVELIRRDYKGAVLCPFPWCEDELQLKLSNIFTRLQIFSRRKERSQLTDDSVNMTEIFKSHPECDNPRVVLIEGNPGMGKTTYCQKLAHDWSLGEIASDASFPEVEILLLLKCRDMHMKTVNIEEAIDDQLLPQDAGKKEKEDFFHFIRSNQSKILLILDGLDELRQELLPCIQSLIQGKIFSNTFLVLTARHEAGIRLRRYCDTLLEITGYTNDETDSYIKKYFSKHEDQSLAQKMIQQLKINTELRDLTANPLNTALLCLLCEETKGIFPSSRTKIYDDLVSCALRRYFTRKGVPLSDDDPLERCSDELNQLGETAFEALLKNQLYFSRDDQTSESTDFLQLPFLSREPSLSKIRPKPCYAFTHKTFQEYFAAFYLAKQIITGNKEKAQSLLAKLSPVDNWQVWEFLIPIVSSKSSEMAVFVVSRLCSFFFQKRPHMTNDGALADADRYFEVCERKPSDWTISVDKWSDNEKVLDDVVTKTLHVIKGCEDNESELKDYQRKMVRVLAKCFPVRKLSLGELDRHYIVYSEYLRTNSTLTDLCVNSTLNEVLLATVEGVREKDLKHLNLLSVNTDFLFLKLCSYPYLKEDSQYSFSSSEKNSFIASFTQHQSWIKNFGARELGKCLCSFRHLTHLKFRGDFICSEGAAALAEVIRASHSLTHLSLRNAGVDLGAIVLANSLNSNRSLQYVDLSDNDVGDPGAQELARVLRSNSSLTFLDLSNPLRSEENVKPVVILDSDFEIRQHLVRGELIGASGASSLARALRSNRSLTYLDLSFNEIGKAGAAALGEALQSNCTLSHFRLYLTENGIGDPGAEVLGKAMQSNHSLTHLNLQVNLIGDLGAAALASALESTGIQLTHLDLALNKISCVGAEALAKALASNSSLKALELGSNAIGSSGASSFAKALRSNRTLTHLIVTSNNITESGAVELVDALLINNSLICLNAEDNPISSLEAENLKRDIQSHCVIFI</sequence>
<dbReference type="PANTHER" id="PTHR46844">
    <property type="entry name" value="SLR5058 PROTEIN"/>
    <property type="match status" value="1"/>
</dbReference>
<dbReference type="Proteomes" id="UP001159427">
    <property type="component" value="Unassembled WGS sequence"/>
</dbReference>
<reference evidence="5 6" key="1">
    <citation type="submission" date="2022-05" db="EMBL/GenBank/DDBJ databases">
        <authorList>
            <consortium name="Genoscope - CEA"/>
            <person name="William W."/>
        </authorList>
    </citation>
    <scope>NUCLEOTIDE SEQUENCE [LARGE SCALE GENOMIC DNA]</scope>
</reference>
<gene>
    <name evidence="5" type="ORF">PEVE_00022081</name>
</gene>
<dbReference type="SMART" id="SM00368">
    <property type="entry name" value="LRR_RI"/>
    <property type="match status" value="9"/>
</dbReference>
<keyword evidence="2" id="KW-0067">ATP-binding</keyword>
<keyword evidence="6" id="KW-1185">Reference proteome</keyword>
<dbReference type="InterPro" id="IPR027417">
    <property type="entry name" value="P-loop_NTPase"/>
</dbReference>
<accession>A0ABN8SKV4</accession>
<dbReference type="SUPFAM" id="SSF52540">
    <property type="entry name" value="P-loop containing nucleoside triphosphate hydrolases"/>
    <property type="match status" value="1"/>
</dbReference>
<organism evidence="5 6">
    <name type="scientific">Porites evermanni</name>
    <dbReference type="NCBI Taxonomy" id="104178"/>
    <lineage>
        <taxon>Eukaryota</taxon>
        <taxon>Metazoa</taxon>
        <taxon>Cnidaria</taxon>
        <taxon>Anthozoa</taxon>
        <taxon>Hexacorallia</taxon>
        <taxon>Scleractinia</taxon>
        <taxon>Fungiina</taxon>
        <taxon>Poritidae</taxon>
        <taxon>Porites</taxon>
    </lineage>
</organism>
<dbReference type="InterPro" id="IPR032675">
    <property type="entry name" value="LRR_dom_sf"/>
</dbReference>
<keyword evidence="3" id="KW-0175">Coiled coil</keyword>
<proteinExistence type="predicted"/>
<feature type="coiled-coil region" evidence="3">
    <location>
        <begin position="239"/>
        <end position="266"/>
    </location>
</feature>
<evidence type="ECO:0000256" key="1">
    <source>
        <dbReference type="ARBA" id="ARBA00022741"/>
    </source>
</evidence>
<feature type="non-terminal residue" evidence="5">
    <location>
        <position position="1"/>
    </location>
</feature>
<comment type="caution">
    <text evidence="5">The sequence shown here is derived from an EMBL/GenBank/DDBJ whole genome shotgun (WGS) entry which is preliminary data.</text>
</comment>
<dbReference type="Gene3D" id="3.40.50.300">
    <property type="entry name" value="P-loop containing nucleotide triphosphate hydrolases"/>
    <property type="match status" value="1"/>
</dbReference>
<dbReference type="Pfam" id="PF15112">
    <property type="entry name" value="DUF4559"/>
    <property type="match status" value="1"/>
</dbReference>
<evidence type="ECO:0000259" key="4">
    <source>
        <dbReference type="PROSITE" id="PS50837"/>
    </source>
</evidence>
<dbReference type="Pfam" id="PF05729">
    <property type="entry name" value="NACHT"/>
    <property type="match status" value="1"/>
</dbReference>
<dbReference type="PROSITE" id="PS50837">
    <property type="entry name" value="NACHT"/>
    <property type="match status" value="1"/>
</dbReference>
<dbReference type="EMBL" id="CALNXI010002953">
    <property type="protein sequence ID" value="CAH3191559.1"/>
    <property type="molecule type" value="Genomic_DNA"/>
</dbReference>
<dbReference type="Pfam" id="PF13516">
    <property type="entry name" value="LRR_6"/>
    <property type="match status" value="7"/>
</dbReference>
<evidence type="ECO:0000256" key="3">
    <source>
        <dbReference type="SAM" id="Coils"/>
    </source>
</evidence>